<evidence type="ECO:0000313" key="10">
    <source>
        <dbReference type="EMBL" id="CAJ2499691.1"/>
    </source>
</evidence>
<dbReference type="EMBL" id="CAUWAG010000003">
    <property type="protein sequence ID" value="CAJ2499691.1"/>
    <property type="molecule type" value="Genomic_DNA"/>
</dbReference>
<name>A0AAI8V8C8_9PEZI</name>
<keyword evidence="3" id="KW-0378">Hydrolase</keyword>
<keyword evidence="6" id="KW-0862">Zinc</keyword>
<dbReference type="Pfam" id="PF00176">
    <property type="entry name" value="SNF2-rel_dom"/>
    <property type="match status" value="1"/>
</dbReference>
<dbReference type="PANTHER" id="PTHR45626:SF16">
    <property type="entry name" value="ATP-DEPENDENT HELICASE ULS1"/>
    <property type="match status" value="1"/>
</dbReference>
<feature type="compositionally biased region" description="Acidic residues" evidence="7">
    <location>
        <begin position="295"/>
        <end position="314"/>
    </location>
</feature>
<evidence type="ECO:0000259" key="9">
    <source>
        <dbReference type="PROSITE" id="PS51194"/>
    </source>
</evidence>
<feature type="domain" description="Helicase C-terminal" evidence="9">
    <location>
        <begin position="440"/>
        <end position="600"/>
    </location>
</feature>
<feature type="domain" description="RING-type" evidence="8">
    <location>
        <begin position="220"/>
        <end position="267"/>
    </location>
</feature>
<dbReference type="InterPro" id="IPR001650">
    <property type="entry name" value="Helicase_C-like"/>
</dbReference>
<feature type="compositionally biased region" description="Basic and acidic residues" evidence="7">
    <location>
        <begin position="402"/>
        <end position="416"/>
    </location>
</feature>
<evidence type="ECO:0000256" key="5">
    <source>
        <dbReference type="ARBA" id="ARBA00022840"/>
    </source>
</evidence>
<reference evidence="10" key="1">
    <citation type="submission" date="2023-10" db="EMBL/GenBank/DDBJ databases">
        <authorList>
            <person name="Hackl T."/>
        </authorList>
    </citation>
    <scope>NUCLEOTIDE SEQUENCE</scope>
</reference>
<dbReference type="InterPro" id="IPR001841">
    <property type="entry name" value="Znf_RING"/>
</dbReference>
<organism evidence="10 11">
    <name type="scientific">Anthostomella pinea</name>
    <dbReference type="NCBI Taxonomy" id="933095"/>
    <lineage>
        <taxon>Eukaryota</taxon>
        <taxon>Fungi</taxon>
        <taxon>Dikarya</taxon>
        <taxon>Ascomycota</taxon>
        <taxon>Pezizomycotina</taxon>
        <taxon>Sordariomycetes</taxon>
        <taxon>Xylariomycetidae</taxon>
        <taxon>Xylariales</taxon>
        <taxon>Xylariaceae</taxon>
        <taxon>Anthostomella</taxon>
    </lineage>
</organism>
<dbReference type="Proteomes" id="UP001295740">
    <property type="component" value="Unassembled WGS sequence"/>
</dbReference>
<dbReference type="GO" id="GO:0005634">
    <property type="term" value="C:nucleus"/>
    <property type="evidence" value="ECO:0007669"/>
    <property type="project" value="TreeGrafter"/>
</dbReference>
<keyword evidence="11" id="KW-1185">Reference proteome</keyword>
<comment type="similarity">
    <text evidence="1">Belongs to the SNF2/RAD54 helicase family.</text>
</comment>
<dbReference type="GO" id="GO:0005524">
    <property type="term" value="F:ATP binding"/>
    <property type="evidence" value="ECO:0007669"/>
    <property type="project" value="UniProtKB-KW"/>
</dbReference>
<dbReference type="GO" id="GO:0000724">
    <property type="term" value="P:double-strand break repair via homologous recombination"/>
    <property type="evidence" value="ECO:0007669"/>
    <property type="project" value="TreeGrafter"/>
</dbReference>
<evidence type="ECO:0000313" key="11">
    <source>
        <dbReference type="Proteomes" id="UP001295740"/>
    </source>
</evidence>
<dbReference type="GO" id="GO:0004386">
    <property type="term" value="F:helicase activity"/>
    <property type="evidence" value="ECO:0007669"/>
    <property type="project" value="UniProtKB-KW"/>
</dbReference>
<dbReference type="PROSITE" id="PS50089">
    <property type="entry name" value="ZF_RING_2"/>
    <property type="match status" value="1"/>
</dbReference>
<dbReference type="InterPro" id="IPR027417">
    <property type="entry name" value="P-loop_NTPase"/>
</dbReference>
<dbReference type="PANTHER" id="PTHR45626">
    <property type="entry name" value="TRANSCRIPTION TERMINATION FACTOR 2-RELATED"/>
    <property type="match status" value="1"/>
</dbReference>
<dbReference type="InterPro" id="IPR038718">
    <property type="entry name" value="SNF2-like_sf"/>
</dbReference>
<feature type="compositionally biased region" description="Basic and acidic residues" evidence="7">
    <location>
        <begin position="362"/>
        <end position="372"/>
    </location>
</feature>
<evidence type="ECO:0000256" key="6">
    <source>
        <dbReference type="PROSITE-ProRule" id="PRU00175"/>
    </source>
</evidence>
<evidence type="ECO:0000256" key="1">
    <source>
        <dbReference type="ARBA" id="ARBA00007025"/>
    </source>
</evidence>
<dbReference type="InterPro" id="IPR050628">
    <property type="entry name" value="SNF2_RAD54_helicase_TF"/>
</dbReference>
<accession>A0AAI8V8C8</accession>
<keyword evidence="4" id="KW-0347">Helicase</keyword>
<keyword evidence="6" id="KW-0479">Metal-binding</keyword>
<dbReference type="SUPFAM" id="SSF57850">
    <property type="entry name" value="RING/U-box"/>
    <property type="match status" value="1"/>
</dbReference>
<comment type="caution">
    <text evidence="10">The sequence shown here is derived from an EMBL/GenBank/DDBJ whole genome shotgun (WGS) entry which is preliminary data.</text>
</comment>
<evidence type="ECO:0000256" key="3">
    <source>
        <dbReference type="ARBA" id="ARBA00022801"/>
    </source>
</evidence>
<dbReference type="GO" id="GO:0008270">
    <property type="term" value="F:zinc ion binding"/>
    <property type="evidence" value="ECO:0007669"/>
    <property type="project" value="UniProtKB-KW"/>
</dbReference>
<keyword evidence="2" id="KW-0547">Nucleotide-binding</keyword>
<evidence type="ECO:0000259" key="8">
    <source>
        <dbReference type="PROSITE" id="PS50089"/>
    </source>
</evidence>
<keyword evidence="5" id="KW-0067">ATP-binding</keyword>
<evidence type="ECO:0000256" key="2">
    <source>
        <dbReference type="ARBA" id="ARBA00022741"/>
    </source>
</evidence>
<sequence length="605" mass="68027">MGEDYKCLRDGRARGVVLLESHAGFHRVILDEAHEIRNRGTNGAKAVFRLQATHRLCMTRTPMMNKVADIFSLLRFLRIKPYDVWDNFRRVFDRPIRGKRSGDRSRAIQALQVLLHRVLFQRTENSKIDHKQIFHLPPLTTEQSKLKFNKYVEEGTVTRNYSNILVLIIRLRQCCCHPHLIRDYAIPQGIKIGSEQMTKLALKLHSHVVDRIKAQEQFTCPLCDGCTSNPVIIYSCGHHVCGNCFNSMMELTDPDANGGAATDSVCPSEAYDNVVDPTEVLLHRNFRQAYGLDESGTETSEEEDCSEESDEEHDADQCGNLRGFIVRDDIESTDEEEEKEQSTMDEELHGSAANSRSPKSVAGHDDGGDGPRHNQPVVTASQKRKRSIVQGPAEAGKKFKFGNKDKPKSGKGETGKKTMKSLAELKKAGVPSAKTDKVLELLQHVRAANPREKTLIFSQWTSFLDLLEVPIHKAGYVYRRYDGSMIRGDRDAAITDFMEKPEVTVFLISLKAGNAGLNLQQATRVIILDPFWNPSVEDQAVGRAHRIGQPNPVTLQRVVITGTIEDRILALQEQKRQLVSEVLNNKAAQRLNRLSMRELAGLFGL</sequence>
<dbReference type="Gene3D" id="3.30.40.10">
    <property type="entry name" value="Zinc/RING finger domain, C3HC4 (zinc finger)"/>
    <property type="match status" value="1"/>
</dbReference>
<dbReference type="InterPro" id="IPR049730">
    <property type="entry name" value="SNF2/RAD54-like_C"/>
</dbReference>
<keyword evidence="6" id="KW-0863">Zinc-finger</keyword>
<dbReference type="GO" id="GO:0005737">
    <property type="term" value="C:cytoplasm"/>
    <property type="evidence" value="ECO:0007669"/>
    <property type="project" value="TreeGrafter"/>
</dbReference>
<proteinExistence type="inferred from homology"/>
<protein>
    <submittedName>
        <fullName evidence="10">Uu.00g025440.m01.CDS01</fullName>
    </submittedName>
</protein>
<feature type="region of interest" description="Disordered" evidence="7">
    <location>
        <begin position="291"/>
        <end position="417"/>
    </location>
</feature>
<dbReference type="SMART" id="SM00490">
    <property type="entry name" value="HELICc"/>
    <property type="match status" value="1"/>
</dbReference>
<dbReference type="GO" id="GO:0008094">
    <property type="term" value="F:ATP-dependent activity, acting on DNA"/>
    <property type="evidence" value="ECO:0007669"/>
    <property type="project" value="TreeGrafter"/>
</dbReference>
<dbReference type="AlphaFoldDB" id="A0AAI8V8C8"/>
<dbReference type="SUPFAM" id="SSF52540">
    <property type="entry name" value="P-loop containing nucleoside triphosphate hydrolases"/>
    <property type="match status" value="2"/>
</dbReference>
<feature type="compositionally biased region" description="Basic and acidic residues" evidence="7">
    <location>
        <begin position="340"/>
        <end position="349"/>
    </location>
</feature>
<dbReference type="Gene3D" id="3.40.50.10810">
    <property type="entry name" value="Tandem AAA-ATPase domain"/>
    <property type="match status" value="1"/>
</dbReference>
<dbReference type="PROSITE" id="PS51194">
    <property type="entry name" value="HELICASE_CTER"/>
    <property type="match status" value="1"/>
</dbReference>
<dbReference type="Pfam" id="PF00271">
    <property type="entry name" value="Helicase_C"/>
    <property type="match status" value="1"/>
</dbReference>
<evidence type="ECO:0000256" key="7">
    <source>
        <dbReference type="SAM" id="MobiDB-lite"/>
    </source>
</evidence>
<dbReference type="InterPro" id="IPR000330">
    <property type="entry name" value="SNF2_N"/>
</dbReference>
<dbReference type="CDD" id="cd18793">
    <property type="entry name" value="SF2_C_SNF"/>
    <property type="match status" value="1"/>
</dbReference>
<evidence type="ECO:0000256" key="4">
    <source>
        <dbReference type="ARBA" id="ARBA00022806"/>
    </source>
</evidence>
<dbReference type="InterPro" id="IPR013083">
    <property type="entry name" value="Znf_RING/FYVE/PHD"/>
</dbReference>
<dbReference type="GO" id="GO:0016787">
    <property type="term" value="F:hydrolase activity"/>
    <property type="evidence" value="ECO:0007669"/>
    <property type="project" value="UniProtKB-KW"/>
</dbReference>
<dbReference type="Gene3D" id="3.40.50.300">
    <property type="entry name" value="P-loop containing nucleotide triphosphate hydrolases"/>
    <property type="match status" value="1"/>
</dbReference>
<gene>
    <name evidence="10" type="ORF">KHLLAP_LOCUS159</name>
</gene>